<comment type="caution">
    <text evidence="13">The sequence shown here is derived from an EMBL/GenBank/DDBJ whole genome shotgun (WGS) entry which is preliminary data.</text>
</comment>
<dbReference type="PIRSF" id="PIRSF000484">
    <property type="entry name" value="NAPRT"/>
    <property type="match status" value="1"/>
</dbReference>
<dbReference type="SUPFAM" id="SSF51690">
    <property type="entry name" value="Nicotinate/Quinolinate PRTase C-terminal domain-like"/>
    <property type="match status" value="1"/>
</dbReference>
<dbReference type="Gene3D" id="3.20.140.10">
    <property type="entry name" value="nicotinate phosphoribosyltransferase"/>
    <property type="match status" value="1"/>
</dbReference>
<dbReference type="InterPro" id="IPR007229">
    <property type="entry name" value="Nic_PRibTrfase-Fam"/>
</dbReference>
<evidence type="ECO:0000259" key="11">
    <source>
        <dbReference type="Pfam" id="PF17767"/>
    </source>
</evidence>
<feature type="domain" description="Nicotinate phosphoribosyltransferase N-terminal" evidence="11">
    <location>
        <begin position="8"/>
        <end position="133"/>
    </location>
</feature>
<dbReference type="EC" id="6.3.4.21" evidence="3 9"/>
<dbReference type="PANTHER" id="PTHR11098">
    <property type="entry name" value="NICOTINATE PHOSPHORIBOSYLTRANSFERASE"/>
    <property type="match status" value="1"/>
</dbReference>
<comment type="PTM">
    <text evidence="9">Transiently phosphorylated on a His residue during the reaction cycle. Phosphorylation strongly increases the affinity for substrates and increases the rate of nicotinate D-ribonucleotide production. Dephosphorylation regenerates the low-affinity form of the enzyme, leading to product release.</text>
</comment>
<evidence type="ECO:0000256" key="4">
    <source>
        <dbReference type="ARBA" id="ARBA00022553"/>
    </source>
</evidence>
<keyword evidence="5 9" id="KW-0436">Ligase</keyword>
<dbReference type="GO" id="GO:0047280">
    <property type="term" value="F:nicotinamide phosphoribosyltransferase activity"/>
    <property type="evidence" value="ECO:0007669"/>
    <property type="project" value="UniProtKB-ARBA"/>
</dbReference>
<name>A0A939BQV4_9BACL</name>
<dbReference type="InterPro" id="IPR040727">
    <property type="entry name" value="NAPRTase_N"/>
</dbReference>
<dbReference type="GO" id="GO:0034355">
    <property type="term" value="P:NAD+ biosynthetic process via the salvage pathway"/>
    <property type="evidence" value="ECO:0007669"/>
    <property type="project" value="TreeGrafter"/>
</dbReference>
<dbReference type="Proteomes" id="UP000717624">
    <property type="component" value="Unassembled WGS sequence"/>
</dbReference>
<evidence type="ECO:0000256" key="1">
    <source>
        <dbReference type="ARBA" id="ARBA00004952"/>
    </source>
</evidence>
<dbReference type="NCBIfam" id="TIGR01513">
    <property type="entry name" value="NAPRTase_put"/>
    <property type="match status" value="1"/>
</dbReference>
<comment type="catalytic activity">
    <reaction evidence="8 9">
        <text>5-phospho-alpha-D-ribose 1-diphosphate + nicotinate + ATP + H2O = nicotinate beta-D-ribonucleotide + ADP + phosphate + diphosphate</text>
        <dbReference type="Rhea" id="RHEA:36163"/>
        <dbReference type="ChEBI" id="CHEBI:15377"/>
        <dbReference type="ChEBI" id="CHEBI:30616"/>
        <dbReference type="ChEBI" id="CHEBI:32544"/>
        <dbReference type="ChEBI" id="CHEBI:33019"/>
        <dbReference type="ChEBI" id="CHEBI:43474"/>
        <dbReference type="ChEBI" id="CHEBI:57502"/>
        <dbReference type="ChEBI" id="CHEBI:58017"/>
        <dbReference type="ChEBI" id="CHEBI:456216"/>
        <dbReference type="EC" id="6.3.4.21"/>
    </reaction>
</comment>
<keyword evidence="14" id="KW-1185">Reference proteome</keyword>
<proteinExistence type="inferred from homology"/>
<comment type="function">
    <text evidence="9">Catalyzes the first step in the biosynthesis of NAD from nicotinic acid, the ATP-dependent synthesis of beta-nicotinate D-ribonucleotide from nicotinate and 5-phospho-D-ribose 1-phosphate.</text>
</comment>
<dbReference type="InterPro" id="IPR006405">
    <property type="entry name" value="Nic_PRibTrfase_pncB"/>
</dbReference>
<dbReference type="Pfam" id="PF04095">
    <property type="entry name" value="NAPRTase"/>
    <property type="match status" value="1"/>
</dbReference>
<dbReference type="NCBIfam" id="NF006695">
    <property type="entry name" value="PRK09243.1-2"/>
    <property type="match status" value="1"/>
</dbReference>
<dbReference type="Pfam" id="PF17956">
    <property type="entry name" value="NAPRTase_C"/>
    <property type="match status" value="1"/>
</dbReference>
<keyword evidence="7 9" id="KW-0808">Transferase</keyword>
<dbReference type="InterPro" id="IPR036068">
    <property type="entry name" value="Nicotinate_pribotase-like_C"/>
</dbReference>
<keyword evidence="13" id="KW-0328">Glycosyltransferase</keyword>
<dbReference type="CDD" id="cd01570">
    <property type="entry name" value="NAPRTase_A"/>
    <property type="match status" value="1"/>
</dbReference>
<evidence type="ECO:0000313" key="14">
    <source>
        <dbReference type="Proteomes" id="UP000717624"/>
    </source>
</evidence>
<evidence type="ECO:0000256" key="3">
    <source>
        <dbReference type="ARBA" id="ARBA00013236"/>
    </source>
</evidence>
<dbReference type="RefSeq" id="WP_204516523.1">
    <property type="nucleotide sequence ID" value="NZ_BAABIN010000009.1"/>
</dbReference>
<gene>
    <name evidence="13" type="ORF">JOD01_000384</name>
</gene>
<evidence type="ECO:0000256" key="5">
    <source>
        <dbReference type="ARBA" id="ARBA00022598"/>
    </source>
</evidence>
<evidence type="ECO:0000256" key="9">
    <source>
        <dbReference type="RuleBase" id="RU365100"/>
    </source>
</evidence>
<evidence type="ECO:0000256" key="7">
    <source>
        <dbReference type="ARBA" id="ARBA00022679"/>
    </source>
</evidence>
<dbReference type="GO" id="GO:0004516">
    <property type="term" value="F:nicotinate phosphoribosyltransferase activity"/>
    <property type="evidence" value="ECO:0007669"/>
    <property type="project" value="UniProtKB-UniRule"/>
</dbReference>
<dbReference type="AlphaFoldDB" id="A0A939BQV4"/>
<evidence type="ECO:0000313" key="13">
    <source>
        <dbReference type="EMBL" id="MBM7588798.1"/>
    </source>
</evidence>
<evidence type="ECO:0000259" key="12">
    <source>
        <dbReference type="Pfam" id="PF17956"/>
    </source>
</evidence>
<protein>
    <recommendedName>
        <fullName evidence="3 9">Nicotinate phosphoribosyltransferase</fullName>
        <ecNumber evidence="3 9">6.3.4.21</ecNumber>
    </recommendedName>
</protein>
<sequence>MNYAHLTLHTDKYQINMMYAHWINGTHNKKRLFEVFFRNLPFGNGFAVFAGLERIVHYINELHFTDEDIAYLAEQEEGYDPRFLEELKAFRFTGNLRAVKEGTLIFPNEPLIQVEARVFEAQLLETAMLNFLNYQTLIATKAARIRQVAPHDELLEFGSRRAQEADAAIWGARAAYLAGFDATSNIRAGMMFGIPTKGTNAHAWVQDFASEAEAFERFAKALPNHIVLVVDTYDTLNSGIPNAIRLGQKLQQEGKMLKGIRLDSGDLAYLSIRARKMLDDAGLHHVKIMASSDLDENVILNLKAQGARIDSWGVGTRLITAKDDPSLGGVYKLVAKEENGVYEPTIKISGNPEKITTPGRKKLYRIINKQNGKAEADYIAMHEEDVKNQSKLKLFDPVHTYLYKFVTQFEAVDLLEPIYENGKQVYQLPTLAEIREYHKAQLSLFWEEYLRKLNPAKYPVDLSQLVWDTKMDLIHKYQKLDREP</sequence>
<accession>A0A939BQV4</accession>
<feature type="domain" description="Nicotinate phosphoribosyltransferase C-terminal" evidence="12">
    <location>
        <begin position="360"/>
        <end position="470"/>
    </location>
</feature>
<dbReference type="PANTHER" id="PTHR11098:SF1">
    <property type="entry name" value="NICOTINATE PHOSPHORIBOSYLTRANSFERASE"/>
    <property type="match status" value="1"/>
</dbReference>
<evidence type="ECO:0000256" key="2">
    <source>
        <dbReference type="ARBA" id="ARBA00010897"/>
    </source>
</evidence>
<organism evidence="13 14">
    <name type="scientific">Brevibacillus fulvus</name>
    <dbReference type="NCBI Taxonomy" id="1125967"/>
    <lineage>
        <taxon>Bacteria</taxon>
        <taxon>Bacillati</taxon>
        <taxon>Bacillota</taxon>
        <taxon>Bacilli</taxon>
        <taxon>Bacillales</taxon>
        <taxon>Paenibacillaceae</taxon>
        <taxon>Brevibacillus</taxon>
    </lineage>
</organism>
<feature type="domain" description="Nicotinate/nicotinamide phosphoribosyltransferase" evidence="10">
    <location>
        <begin position="154"/>
        <end position="321"/>
    </location>
</feature>
<reference evidence="13" key="1">
    <citation type="submission" date="2021-01" db="EMBL/GenBank/DDBJ databases">
        <title>Genomic Encyclopedia of Type Strains, Phase IV (KMG-IV): sequencing the most valuable type-strain genomes for metagenomic binning, comparative biology and taxonomic classification.</title>
        <authorList>
            <person name="Goeker M."/>
        </authorList>
    </citation>
    <scope>NUCLEOTIDE SEQUENCE</scope>
    <source>
        <strain evidence="13">DSM 25523</strain>
    </source>
</reference>
<dbReference type="Pfam" id="PF17767">
    <property type="entry name" value="NAPRTase_N"/>
    <property type="match status" value="1"/>
</dbReference>
<dbReference type="NCBIfam" id="NF009131">
    <property type="entry name" value="PRK12484.1"/>
    <property type="match status" value="1"/>
</dbReference>
<dbReference type="InterPro" id="IPR041619">
    <property type="entry name" value="NAPRTase_C"/>
</dbReference>
<dbReference type="SUPFAM" id="SSF54675">
    <property type="entry name" value="Nicotinate/Quinolinate PRTase N-terminal domain-like"/>
    <property type="match status" value="1"/>
</dbReference>
<dbReference type="FunFam" id="3.20.20.70:FF:000076">
    <property type="entry name" value="Nicotinate phosphoribosyltransferase"/>
    <property type="match status" value="1"/>
</dbReference>
<dbReference type="NCBIfam" id="NF006694">
    <property type="entry name" value="PRK09243.1-1"/>
    <property type="match status" value="1"/>
</dbReference>
<comment type="pathway">
    <text evidence="1 9">Cofactor biosynthesis; NAD(+) biosynthesis; nicotinate D-ribonucleotide from nicotinate: step 1/1.</text>
</comment>
<evidence type="ECO:0000256" key="8">
    <source>
        <dbReference type="ARBA" id="ARBA00048668"/>
    </source>
</evidence>
<evidence type="ECO:0000256" key="6">
    <source>
        <dbReference type="ARBA" id="ARBA00022642"/>
    </source>
</evidence>
<keyword evidence="4" id="KW-0597">Phosphoprotein</keyword>
<dbReference type="InterPro" id="IPR041525">
    <property type="entry name" value="N/Namide_PRibTrfase"/>
</dbReference>
<keyword evidence="6 9" id="KW-0662">Pyridine nucleotide biosynthesis</keyword>
<dbReference type="InterPro" id="IPR013785">
    <property type="entry name" value="Aldolase_TIM"/>
</dbReference>
<evidence type="ECO:0000259" key="10">
    <source>
        <dbReference type="Pfam" id="PF04095"/>
    </source>
</evidence>
<dbReference type="EMBL" id="JAFBEB010000001">
    <property type="protein sequence ID" value="MBM7588798.1"/>
    <property type="molecule type" value="Genomic_DNA"/>
</dbReference>
<dbReference type="Gene3D" id="3.20.20.70">
    <property type="entry name" value="Aldolase class I"/>
    <property type="match status" value="1"/>
</dbReference>
<comment type="similarity">
    <text evidence="2 9">Belongs to the NAPRTase family.</text>
</comment>
<dbReference type="GO" id="GO:0005829">
    <property type="term" value="C:cytosol"/>
    <property type="evidence" value="ECO:0007669"/>
    <property type="project" value="TreeGrafter"/>
</dbReference>